<evidence type="ECO:0008006" key="3">
    <source>
        <dbReference type="Google" id="ProtNLM"/>
    </source>
</evidence>
<name>A0A656GBF5_PSEA0</name>
<organism evidence="1 2">
    <name type="scientific">Pseudomonas amygdali pv. mori str. 301020</name>
    <dbReference type="NCBI Taxonomy" id="629261"/>
    <lineage>
        <taxon>Bacteria</taxon>
        <taxon>Pseudomonadati</taxon>
        <taxon>Pseudomonadota</taxon>
        <taxon>Gammaproteobacteria</taxon>
        <taxon>Pseudomonadales</taxon>
        <taxon>Pseudomonadaceae</taxon>
        <taxon>Pseudomonas</taxon>
        <taxon>Pseudomonas amygdali</taxon>
    </lineage>
</organism>
<reference evidence="1 2" key="1">
    <citation type="journal article" date="2011" name="PLoS Pathog.">
        <title>Dynamic evolution of pathogenicity revealed by sequencing and comparative genomics of 19 Pseudomonas syringae isolates.</title>
        <authorList>
            <person name="Baltrus D.A."/>
            <person name="Nishimura M.T."/>
            <person name="Romanchuk A."/>
            <person name="Chang J.H."/>
            <person name="Mukhtar M.S."/>
            <person name="Cherkis K."/>
            <person name="Roach J."/>
            <person name="Grant S.R."/>
            <person name="Jones C.D."/>
            <person name="Dangl J.L."/>
        </authorList>
    </citation>
    <scope>NUCLEOTIDE SEQUENCE [LARGE SCALE GENOMIC DNA]</scope>
    <source>
        <strain evidence="1 2">301020</strain>
    </source>
</reference>
<gene>
    <name evidence="1" type="ORF">PSYMO_16508</name>
</gene>
<sequence>MRKTVMMIVVLALAGCDAGSSSAPAREKAQDAAGG</sequence>
<evidence type="ECO:0000313" key="1">
    <source>
        <dbReference type="EMBL" id="EGH22987.1"/>
    </source>
</evidence>
<protein>
    <recommendedName>
        <fullName evidence="3">Lipoprotein</fullName>
    </recommendedName>
</protein>
<dbReference type="PROSITE" id="PS51257">
    <property type="entry name" value="PROKAR_LIPOPROTEIN"/>
    <property type="match status" value="1"/>
</dbReference>
<proteinExistence type="predicted"/>
<evidence type="ECO:0000313" key="2">
    <source>
        <dbReference type="Proteomes" id="UP000003465"/>
    </source>
</evidence>
<dbReference type="Proteomes" id="UP000003465">
    <property type="component" value="Unassembled WGS sequence"/>
</dbReference>
<dbReference type="EMBL" id="AEAG01000640">
    <property type="protein sequence ID" value="EGH22987.1"/>
    <property type="molecule type" value="Genomic_DNA"/>
</dbReference>
<feature type="non-terminal residue" evidence="1">
    <location>
        <position position="35"/>
    </location>
</feature>
<dbReference type="AlphaFoldDB" id="A0A656GBF5"/>
<accession>A0A656GBF5</accession>
<comment type="caution">
    <text evidence="1">The sequence shown here is derived from an EMBL/GenBank/DDBJ whole genome shotgun (WGS) entry which is preliminary data.</text>
</comment>